<feature type="transmembrane region" description="Helical" evidence="2">
    <location>
        <begin position="32"/>
        <end position="52"/>
    </location>
</feature>
<dbReference type="InterPro" id="IPR002656">
    <property type="entry name" value="Acyl_transf_3_dom"/>
</dbReference>
<keyword evidence="2" id="KW-0472">Membrane</keyword>
<keyword evidence="2" id="KW-1133">Transmembrane helix</keyword>
<dbReference type="GO" id="GO:0016746">
    <property type="term" value="F:acyltransferase activity"/>
    <property type="evidence" value="ECO:0007669"/>
    <property type="project" value="UniProtKB-KW"/>
</dbReference>
<feature type="transmembrane region" description="Helical" evidence="2">
    <location>
        <begin position="189"/>
        <end position="205"/>
    </location>
</feature>
<comment type="caution">
    <text evidence="4">The sequence shown here is derived from an EMBL/GenBank/DDBJ whole genome shotgun (WGS) entry which is preliminary data.</text>
</comment>
<feature type="transmembrane region" description="Helical" evidence="2">
    <location>
        <begin position="211"/>
        <end position="232"/>
    </location>
</feature>
<evidence type="ECO:0000259" key="3">
    <source>
        <dbReference type="Pfam" id="PF01757"/>
    </source>
</evidence>
<organism evidence="4 5">
    <name type="scientific">Micromonospora trifolii</name>
    <dbReference type="NCBI Taxonomy" id="2911208"/>
    <lineage>
        <taxon>Bacteria</taxon>
        <taxon>Bacillati</taxon>
        <taxon>Actinomycetota</taxon>
        <taxon>Actinomycetes</taxon>
        <taxon>Micromonosporales</taxon>
        <taxon>Micromonosporaceae</taxon>
        <taxon>Micromonospora</taxon>
    </lineage>
</organism>
<protein>
    <submittedName>
        <fullName evidence="4">Acyltransferase</fullName>
    </submittedName>
</protein>
<evidence type="ECO:0000313" key="4">
    <source>
        <dbReference type="EMBL" id="MCG5443073.1"/>
    </source>
</evidence>
<dbReference type="Pfam" id="PF01757">
    <property type="entry name" value="Acyl_transf_3"/>
    <property type="match status" value="1"/>
</dbReference>
<evidence type="ECO:0000256" key="1">
    <source>
        <dbReference type="SAM" id="MobiDB-lite"/>
    </source>
</evidence>
<feature type="region of interest" description="Disordered" evidence="1">
    <location>
        <begin position="1"/>
        <end position="26"/>
    </location>
</feature>
<feature type="transmembrane region" description="Helical" evidence="2">
    <location>
        <begin position="276"/>
        <end position="296"/>
    </location>
</feature>
<keyword evidence="4" id="KW-0012">Acyltransferase</keyword>
<reference evidence="4 5" key="1">
    <citation type="submission" date="2022-01" db="EMBL/GenBank/DDBJ databases">
        <authorList>
            <person name="Riesco R."/>
            <person name="Trujillo M.E."/>
        </authorList>
    </citation>
    <scope>NUCLEOTIDE SEQUENCE [LARGE SCALE GENOMIC DNA]</scope>
    <source>
        <strain evidence="4 5">NIE79</strain>
    </source>
</reference>
<feature type="transmembrane region" description="Helical" evidence="2">
    <location>
        <begin position="77"/>
        <end position="98"/>
    </location>
</feature>
<feature type="region of interest" description="Disordered" evidence="1">
    <location>
        <begin position="376"/>
        <end position="442"/>
    </location>
</feature>
<sequence>MDGTPDRPAPPPAAAPRETTSGSSRRPRGDRLYILDLLRFCAALAVLCYHVFVDNRGAWGTDAGVLFGDTIVRVSRYGWMGVEFFFVISGFVICMSCWGRSVADFFTSRVTRLVPAYLLAVLFTSAVLILWPLASGRPQPSHVLMNLTMLQSFVGIPHIDSVYWTLFVELKFYLLFAIVVWFGLTYRRVVLFCVFWTIAALFAQSSDSPLLVSIVEPKFAPYFIAGIALYLCHRFGPNLLLTGILGVSAILAIIELNRRVAEHNANRPKPVVSFEVALPVLLVFFAVMTLVALGFLSGVRWHGLTVIGALTYPLYLLHLQISRVAVSRLHDSVPPWALLTALLAGVLLLAYLAHRFVERPGARLLRRKLQESFAQIRSGSDHEHDADRGGPGRSPGSPLTRDPLGSIESSQSTNSDSPSERRTANSDQYGGSVRTDAGSPVA</sequence>
<feature type="compositionally biased region" description="Basic and acidic residues" evidence="1">
    <location>
        <begin position="379"/>
        <end position="390"/>
    </location>
</feature>
<feature type="transmembrane region" description="Helical" evidence="2">
    <location>
        <begin position="162"/>
        <end position="182"/>
    </location>
</feature>
<name>A0ABS9MZE2_9ACTN</name>
<keyword evidence="2" id="KW-0812">Transmembrane</keyword>
<proteinExistence type="predicted"/>
<keyword evidence="5" id="KW-1185">Reference proteome</keyword>
<dbReference type="PANTHER" id="PTHR23028">
    <property type="entry name" value="ACETYLTRANSFERASE"/>
    <property type="match status" value="1"/>
</dbReference>
<gene>
    <name evidence="4" type="ORF">NIE79_000864</name>
</gene>
<evidence type="ECO:0000256" key="2">
    <source>
        <dbReference type="SAM" id="Phobius"/>
    </source>
</evidence>
<dbReference type="PANTHER" id="PTHR23028:SF53">
    <property type="entry name" value="ACYL_TRANSF_3 DOMAIN-CONTAINING PROTEIN"/>
    <property type="match status" value="1"/>
</dbReference>
<dbReference type="Proteomes" id="UP001201629">
    <property type="component" value="Unassembled WGS sequence"/>
</dbReference>
<feature type="compositionally biased region" description="Polar residues" evidence="1">
    <location>
        <begin position="407"/>
        <end position="417"/>
    </location>
</feature>
<feature type="transmembrane region" description="Helical" evidence="2">
    <location>
        <begin position="333"/>
        <end position="353"/>
    </location>
</feature>
<dbReference type="EMBL" id="JAKKFD010000015">
    <property type="protein sequence ID" value="MCG5443073.1"/>
    <property type="molecule type" value="Genomic_DNA"/>
</dbReference>
<accession>A0ABS9MZE2</accession>
<keyword evidence="4" id="KW-0808">Transferase</keyword>
<evidence type="ECO:0000313" key="5">
    <source>
        <dbReference type="Proteomes" id="UP001201629"/>
    </source>
</evidence>
<dbReference type="InterPro" id="IPR050879">
    <property type="entry name" value="Acyltransferase_3"/>
</dbReference>
<feature type="transmembrane region" description="Helical" evidence="2">
    <location>
        <begin position="110"/>
        <end position="134"/>
    </location>
</feature>
<feature type="transmembrane region" description="Helical" evidence="2">
    <location>
        <begin position="303"/>
        <end position="321"/>
    </location>
</feature>
<feature type="transmembrane region" description="Helical" evidence="2">
    <location>
        <begin position="239"/>
        <end position="256"/>
    </location>
</feature>
<feature type="domain" description="Acyltransferase 3" evidence="3">
    <location>
        <begin position="33"/>
        <end position="354"/>
    </location>
</feature>